<dbReference type="Proteomes" id="UP000030445">
    <property type="component" value="Unassembled WGS sequence"/>
</dbReference>
<reference evidence="3" key="1">
    <citation type="journal article" date="2014" name="Sci. Data">
        <title>Genomes of diverse isolates of the marine cyanobacterium Prochlorococcus.</title>
        <authorList>
            <person name="Biller S."/>
            <person name="Berube P."/>
            <person name="Thompson J."/>
            <person name="Kelly L."/>
            <person name="Roggensack S."/>
            <person name="Awad L."/>
            <person name="Roache-Johnson K."/>
            <person name="Ding H."/>
            <person name="Giovannoni S.J."/>
            <person name="Moore L.R."/>
            <person name="Chisholm S.W."/>
        </authorList>
    </citation>
    <scope>NUCLEOTIDE SEQUENCE [LARGE SCALE GENOMIC DNA]</scope>
    <source>
        <strain evidence="3">MIT 9302</strain>
    </source>
</reference>
<evidence type="ECO:0000256" key="1">
    <source>
        <dbReference type="SAM" id="Phobius"/>
    </source>
</evidence>
<keyword evidence="1" id="KW-1133">Transmembrane helix</keyword>
<organism evidence="2 3">
    <name type="scientific">Prochlorococcus marinus str. MIT 9302</name>
    <dbReference type="NCBI Taxonomy" id="74545"/>
    <lineage>
        <taxon>Bacteria</taxon>
        <taxon>Bacillati</taxon>
        <taxon>Cyanobacteriota</taxon>
        <taxon>Cyanophyceae</taxon>
        <taxon>Synechococcales</taxon>
        <taxon>Prochlorococcaceae</taxon>
        <taxon>Prochlorococcus</taxon>
    </lineage>
</organism>
<name>A0A0A2A8P5_PROMR</name>
<proteinExistence type="predicted"/>
<evidence type="ECO:0000313" key="2">
    <source>
        <dbReference type="EMBL" id="KGF96879.1"/>
    </source>
</evidence>
<protein>
    <recommendedName>
        <fullName evidence="4">DUF1049 domain-containing protein</fullName>
    </recommendedName>
</protein>
<evidence type="ECO:0008006" key="4">
    <source>
        <dbReference type="Google" id="ProtNLM"/>
    </source>
</evidence>
<accession>A0A0A2A8P5</accession>
<keyword evidence="1" id="KW-0472">Membrane</keyword>
<gene>
    <name evidence="2" type="ORF">EU96_1516</name>
</gene>
<dbReference type="AlphaFoldDB" id="A0A0A2A8P5"/>
<keyword evidence="1" id="KW-0812">Transmembrane</keyword>
<dbReference type="OrthoDB" id="542197at2"/>
<dbReference type="EMBL" id="JNAM01000011">
    <property type="protein sequence ID" value="KGF96879.1"/>
    <property type="molecule type" value="Genomic_DNA"/>
</dbReference>
<feature type="transmembrane region" description="Helical" evidence="1">
    <location>
        <begin position="47"/>
        <end position="67"/>
    </location>
</feature>
<sequence>MSLIIKKIILATTFNSCLFLLLIVGIQNSSNKSKVNFLINETVKLPISFIVGASFISGSLIGSFFNLNLNKKN</sequence>
<dbReference type="STRING" id="74545.EU96_1516"/>
<evidence type="ECO:0000313" key="3">
    <source>
        <dbReference type="Proteomes" id="UP000030445"/>
    </source>
</evidence>
<comment type="caution">
    <text evidence="2">The sequence shown here is derived from an EMBL/GenBank/DDBJ whole genome shotgun (WGS) entry which is preliminary data.</text>
</comment>
<feature type="transmembrane region" description="Helical" evidence="1">
    <location>
        <begin position="7"/>
        <end position="27"/>
    </location>
</feature>